<dbReference type="HOGENOM" id="CLU_2455553_0_0_1"/>
<evidence type="ECO:0000256" key="1">
    <source>
        <dbReference type="SAM" id="MobiDB-lite"/>
    </source>
</evidence>
<proteinExistence type="predicted"/>
<organism evidence="2 3">
    <name type="scientific">Piloderma croceum (strain F 1598)</name>
    <dbReference type="NCBI Taxonomy" id="765440"/>
    <lineage>
        <taxon>Eukaryota</taxon>
        <taxon>Fungi</taxon>
        <taxon>Dikarya</taxon>
        <taxon>Basidiomycota</taxon>
        <taxon>Agaricomycotina</taxon>
        <taxon>Agaricomycetes</taxon>
        <taxon>Agaricomycetidae</taxon>
        <taxon>Atheliales</taxon>
        <taxon>Atheliaceae</taxon>
        <taxon>Piloderma</taxon>
    </lineage>
</organism>
<gene>
    <name evidence="2" type="ORF">PILCRDRAFT_830517</name>
</gene>
<evidence type="ECO:0000313" key="2">
    <source>
        <dbReference type="EMBL" id="KIM71162.1"/>
    </source>
</evidence>
<dbReference type="Proteomes" id="UP000054166">
    <property type="component" value="Unassembled WGS sequence"/>
</dbReference>
<evidence type="ECO:0000313" key="3">
    <source>
        <dbReference type="Proteomes" id="UP000054166"/>
    </source>
</evidence>
<reference evidence="2 3" key="1">
    <citation type="submission" date="2014-04" db="EMBL/GenBank/DDBJ databases">
        <authorList>
            <consortium name="DOE Joint Genome Institute"/>
            <person name="Kuo A."/>
            <person name="Tarkka M."/>
            <person name="Buscot F."/>
            <person name="Kohler A."/>
            <person name="Nagy L.G."/>
            <person name="Floudas D."/>
            <person name="Copeland A."/>
            <person name="Barry K.W."/>
            <person name="Cichocki N."/>
            <person name="Veneault-Fourrey C."/>
            <person name="LaButti K."/>
            <person name="Lindquist E.A."/>
            <person name="Lipzen A."/>
            <person name="Lundell T."/>
            <person name="Morin E."/>
            <person name="Murat C."/>
            <person name="Sun H."/>
            <person name="Tunlid A."/>
            <person name="Henrissat B."/>
            <person name="Grigoriev I.V."/>
            <person name="Hibbett D.S."/>
            <person name="Martin F."/>
            <person name="Nordberg H.P."/>
            <person name="Cantor M.N."/>
            <person name="Hua S.X."/>
        </authorList>
    </citation>
    <scope>NUCLEOTIDE SEQUENCE [LARGE SCALE GENOMIC DNA]</scope>
    <source>
        <strain evidence="2 3">F 1598</strain>
    </source>
</reference>
<feature type="compositionally biased region" description="Pro residues" evidence="1">
    <location>
        <begin position="29"/>
        <end position="41"/>
    </location>
</feature>
<reference evidence="3" key="2">
    <citation type="submission" date="2015-01" db="EMBL/GenBank/DDBJ databases">
        <title>Evolutionary Origins and Diversification of the Mycorrhizal Mutualists.</title>
        <authorList>
            <consortium name="DOE Joint Genome Institute"/>
            <consortium name="Mycorrhizal Genomics Consortium"/>
            <person name="Kohler A."/>
            <person name="Kuo A."/>
            <person name="Nagy L.G."/>
            <person name="Floudas D."/>
            <person name="Copeland A."/>
            <person name="Barry K.W."/>
            <person name="Cichocki N."/>
            <person name="Veneault-Fourrey C."/>
            <person name="LaButti K."/>
            <person name="Lindquist E.A."/>
            <person name="Lipzen A."/>
            <person name="Lundell T."/>
            <person name="Morin E."/>
            <person name="Murat C."/>
            <person name="Riley R."/>
            <person name="Ohm R."/>
            <person name="Sun H."/>
            <person name="Tunlid A."/>
            <person name="Henrissat B."/>
            <person name="Grigoriev I.V."/>
            <person name="Hibbett D.S."/>
            <person name="Martin F."/>
        </authorList>
    </citation>
    <scope>NUCLEOTIDE SEQUENCE [LARGE SCALE GENOMIC DNA]</scope>
    <source>
        <strain evidence="3">F 1598</strain>
    </source>
</reference>
<protein>
    <submittedName>
        <fullName evidence="2">Uncharacterized protein</fullName>
    </submittedName>
</protein>
<dbReference type="InParanoid" id="A0A0C3B1Q0"/>
<accession>A0A0C3B1Q0</accession>
<dbReference type="EMBL" id="KN833440">
    <property type="protein sequence ID" value="KIM71162.1"/>
    <property type="molecule type" value="Genomic_DNA"/>
</dbReference>
<sequence length="89" mass="9772">MRPMLSALRSIFDLAGQTPSPVRSLRPAIPLPPPPFLPHPIGPHNDPCNPLQHETNAERVMLDFRFGRPNPLSRAISSSCHPTTTTTLS</sequence>
<name>A0A0C3B1Q0_PILCF</name>
<feature type="non-terminal residue" evidence="2">
    <location>
        <position position="89"/>
    </location>
</feature>
<feature type="region of interest" description="Disordered" evidence="1">
    <location>
        <begin position="19"/>
        <end position="52"/>
    </location>
</feature>
<dbReference type="AlphaFoldDB" id="A0A0C3B1Q0"/>
<keyword evidence="3" id="KW-1185">Reference proteome</keyword>